<evidence type="ECO:0000259" key="3">
    <source>
        <dbReference type="PROSITE" id="PS51462"/>
    </source>
</evidence>
<proteinExistence type="predicted"/>
<dbReference type="EMBL" id="CP000552">
    <property type="protein sequence ID" value="ABM71528.1"/>
    <property type="molecule type" value="Genomic_DNA"/>
</dbReference>
<evidence type="ECO:0000313" key="5">
    <source>
        <dbReference type="Proteomes" id="UP000001589"/>
    </source>
</evidence>
<evidence type="ECO:0000313" key="4">
    <source>
        <dbReference type="EMBL" id="ABM71528.1"/>
    </source>
</evidence>
<name>A2BUR7_PROM5</name>
<dbReference type="GO" id="GO:0006753">
    <property type="term" value="P:nucleoside phosphate metabolic process"/>
    <property type="evidence" value="ECO:0007669"/>
    <property type="project" value="TreeGrafter"/>
</dbReference>
<dbReference type="KEGG" id="pmc:P9515_03191"/>
<dbReference type="SUPFAM" id="SSF55811">
    <property type="entry name" value="Nudix"/>
    <property type="match status" value="1"/>
</dbReference>
<keyword evidence="2 4" id="KW-0378">Hydrolase</keyword>
<evidence type="ECO:0000256" key="2">
    <source>
        <dbReference type="ARBA" id="ARBA00022801"/>
    </source>
</evidence>
<dbReference type="Proteomes" id="UP000001589">
    <property type="component" value="Chromosome"/>
</dbReference>
<dbReference type="RefSeq" id="WP_011819637.1">
    <property type="nucleotide sequence ID" value="NC_008817.1"/>
</dbReference>
<dbReference type="GO" id="GO:0019693">
    <property type="term" value="P:ribose phosphate metabolic process"/>
    <property type="evidence" value="ECO:0007669"/>
    <property type="project" value="TreeGrafter"/>
</dbReference>
<dbReference type="Gene3D" id="3.90.79.10">
    <property type="entry name" value="Nucleoside Triphosphate Pyrophosphohydrolase"/>
    <property type="match status" value="1"/>
</dbReference>
<comment type="cofactor">
    <cofactor evidence="1">
        <name>Mg(2+)</name>
        <dbReference type="ChEBI" id="CHEBI:18420"/>
    </cofactor>
</comment>
<dbReference type="HOGENOM" id="CLU_062658_5_1_3"/>
<dbReference type="PANTHER" id="PTHR11839:SF18">
    <property type="entry name" value="NUDIX HYDROLASE DOMAIN-CONTAINING PROTEIN"/>
    <property type="match status" value="1"/>
</dbReference>
<dbReference type="InterPro" id="IPR015797">
    <property type="entry name" value="NUDIX_hydrolase-like_dom_sf"/>
</dbReference>
<dbReference type="STRING" id="167542.P9515_03191"/>
<dbReference type="EC" id="3.6.1.13" evidence="4"/>
<protein>
    <submittedName>
        <fullName evidence="4">NUDIX hydrolase</fullName>
        <ecNumber evidence="4">3.6.1.13</ecNumber>
    </submittedName>
</protein>
<accession>A2BUR7</accession>
<dbReference type="OrthoDB" id="9806150at2"/>
<dbReference type="CDD" id="cd03424">
    <property type="entry name" value="NUDIX_ADPRase_Nudt5_UGPPase_Nudt14"/>
    <property type="match status" value="1"/>
</dbReference>
<organism evidence="4 5">
    <name type="scientific">Prochlorococcus marinus (strain MIT 9515)</name>
    <dbReference type="NCBI Taxonomy" id="167542"/>
    <lineage>
        <taxon>Bacteria</taxon>
        <taxon>Bacillati</taxon>
        <taxon>Cyanobacteriota</taxon>
        <taxon>Cyanophyceae</taxon>
        <taxon>Synechococcales</taxon>
        <taxon>Prochlorococcaceae</taxon>
        <taxon>Prochlorococcus</taxon>
    </lineage>
</organism>
<dbReference type="eggNOG" id="COG0494">
    <property type="taxonomic scope" value="Bacteria"/>
</dbReference>
<dbReference type="Pfam" id="PF00293">
    <property type="entry name" value="NUDIX"/>
    <property type="match status" value="1"/>
</dbReference>
<evidence type="ECO:0000256" key="1">
    <source>
        <dbReference type="ARBA" id="ARBA00001946"/>
    </source>
</evidence>
<dbReference type="AlphaFoldDB" id="A2BUR7"/>
<reference evidence="4 5" key="1">
    <citation type="journal article" date="2007" name="PLoS Genet.">
        <title>Patterns and implications of gene gain and loss in the evolution of Prochlorococcus.</title>
        <authorList>
            <person name="Kettler G.C."/>
            <person name="Martiny A.C."/>
            <person name="Huang K."/>
            <person name="Zucker J."/>
            <person name="Coleman M.L."/>
            <person name="Rodrigue S."/>
            <person name="Chen F."/>
            <person name="Lapidus A."/>
            <person name="Ferriera S."/>
            <person name="Johnson J."/>
            <person name="Steglich C."/>
            <person name="Church G.M."/>
            <person name="Richardson P."/>
            <person name="Chisholm S.W."/>
        </authorList>
    </citation>
    <scope>NUCLEOTIDE SEQUENCE [LARGE SCALE GENOMIC DNA]</scope>
    <source>
        <strain evidence="4 5">MIT 9515</strain>
    </source>
</reference>
<dbReference type="PROSITE" id="PS51462">
    <property type="entry name" value="NUDIX"/>
    <property type="match status" value="1"/>
</dbReference>
<sequence length="186" mass="21225">MDDNIHFKKAIFKEKISELKTKKFSFEINRIELPNGHEDEYGQIIFPNAALAVPITNENKVILLRQYRFAVSRYLLEFPAGTLEIGETPINSIKREIQEEAGYKAEKWDKLGALVNAPGYSDEVIHLFLARDLSKLKNKVKGDLDEDIEVLLMDPQNLDNLISCGDEVLDAKTVTAWFRAKQFLGI</sequence>
<dbReference type="GO" id="GO:0047631">
    <property type="term" value="F:ADP-ribose diphosphatase activity"/>
    <property type="evidence" value="ECO:0007669"/>
    <property type="project" value="UniProtKB-EC"/>
</dbReference>
<feature type="domain" description="Nudix hydrolase" evidence="3">
    <location>
        <begin position="46"/>
        <end position="180"/>
    </location>
</feature>
<dbReference type="GO" id="GO:0005829">
    <property type="term" value="C:cytosol"/>
    <property type="evidence" value="ECO:0007669"/>
    <property type="project" value="TreeGrafter"/>
</dbReference>
<dbReference type="GeneID" id="60200405"/>
<gene>
    <name evidence="4" type="ordered locus">P9515_03191</name>
</gene>
<dbReference type="PANTHER" id="PTHR11839">
    <property type="entry name" value="UDP/ADP-SUGAR PYROPHOSPHATASE"/>
    <property type="match status" value="1"/>
</dbReference>
<dbReference type="InterPro" id="IPR000086">
    <property type="entry name" value="NUDIX_hydrolase_dom"/>
</dbReference>